<dbReference type="InterPro" id="IPR038718">
    <property type="entry name" value="SNF2-like_sf"/>
</dbReference>
<dbReference type="Pfam" id="PF04434">
    <property type="entry name" value="SWIM"/>
    <property type="match status" value="1"/>
</dbReference>
<proteinExistence type="predicted"/>
<evidence type="ECO:0000313" key="8">
    <source>
        <dbReference type="Proteomes" id="UP000245474"/>
    </source>
</evidence>
<dbReference type="GO" id="GO:0004386">
    <property type="term" value="F:helicase activity"/>
    <property type="evidence" value="ECO:0007669"/>
    <property type="project" value="UniProtKB-KW"/>
</dbReference>
<keyword evidence="2 7" id="KW-0547">Nucleotide-binding</keyword>
<evidence type="ECO:0000256" key="3">
    <source>
        <dbReference type="PROSITE-ProRule" id="PRU00325"/>
    </source>
</evidence>
<evidence type="ECO:0000256" key="1">
    <source>
        <dbReference type="ARBA" id="ARBA00022801"/>
    </source>
</evidence>
<sequence>MNFRGWAPLPSFAGSRYPEKFDWRPQPQGSRVSDALQRWLNDYGEHVIWADFDPQYLERGLRYAEEDRVLDIDPAGDGFFARVHGSGRNVYRVHVRINPPPSRRPVTIDCSCPLGGDCKHGIAALIRFLEAPREGTHNGVSPATRLWLQDIGATLEAQDEARRPAETLLYVLDVRPGAALEVSVWKGRRRKDGSLGRLSPYAGDGATGARFLTPGDRRVLPLLPNGKGPVDPVQVPVVLRELAELGRAHWGSAGGTVLSPGPTRRGALRWQVLEDGSQRLVADAAGEDDEPLVALRGEPPWYVATASGEAGPLELGLPARTASTLLAAPPVAAAEVADVAGALRRLGDVVPLPEPPPRREIKDVTPVPCLVLEQDRLVSDEYWGDGFDEPEPVARLAFDYDGVTLPPGGQQERARQVSEGALVEVLRDRAAEQAAAERLRGFGLTEPPSVEAGRYVPGRGTDWLEVITRAVPELEAAGWRVETTAAFPWRLVEPDDWYADLDAESGNAWFELELGVEVEGERHSLLPLLMQLIRRQPQAMSQRHLDAVDPEASLLLDLGDGRLLPVPAARFVPILRTLSELYDPQADAEDGRLRLPALRAGALEALEAGAPLRWEGDEALRELGQRIAALGRIEPAEAPAGLQGALRGYQREGLGWLQALAAQGLGGVLADDMGLGKTIQVLAHLLREKEAGRAADPSLVVAPTSLLFNWEREAERFAPGLRVLRLHGSDRHRRREPLGAYDLVLTTYALAHRDVEALAAQPWHLCVLDEAQAVKNPRAKAARAVRQLRARQRLCLTGTPLENHLGELWTQFDFVLPGLLGDQDSFNRVFRRPVERDGDSGRQRGLRQRISPFLLRRTKQAIARELPPKTEMQRHAELTGAQRDLYETVRVAMDQRVRQEIARRGLGQSQVVVLDALLKLRQVCCDPRLLKMDAARGVERSAKLELLMDLLPELIEEGRRVLLFSQFTSMLALIEQALAGTGIDYAMLTGQTRDREAQVARFQSGAVPLFLVSLKAGGTGLNLTAADTVIHYDPWWNPAVMRQATDRAHRIGQAQPVFVYHLLTRNTVEEKIMALQQRKAELGDALLGGEQGSTAALEMADVEQLFAPLR</sequence>
<dbReference type="GO" id="GO:0008270">
    <property type="term" value="F:zinc ion binding"/>
    <property type="evidence" value="ECO:0007669"/>
    <property type="project" value="UniProtKB-KW"/>
</dbReference>
<keyword evidence="2 7" id="KW-0347">Helicase</keyword>
<keyword evidence="2 7" id="KW-0067">ATP-binding</keyword>
<dbReference type="InterPro" id="IPR049730">
    <property type="entry name" value="SNF2/RAD54-like_C"/>
</dbReference>
<dbReference type="InterPro" id="IPR014001">
    <property type="entry name" value="Helicase_ATP-bd"/>
</dbReference>
<dbReference type="OrthoDB" id="9772064at2"/>
<dbReference type="Gene3D" id="3.40.50.300">
    <property type="entry name" value="P-loop containing nucleotide triphosphate hydrolases"/>
    <property type="match status" value="1"/>
</dbReference>
<dbReference type="SUPFAM" id="SSF52540">
    <property type="entry name" value="P-loop containing nucleoside triphosphate hydrolases"/>
    <property type="match status" value="2"/>
</dbReference>
<keyword evidence="3" id="KW-0479">Metal-binding</keyword>
<feature type="domain" description="Helicase ATP-binding" evidence="5">
    <location>
        <begin position="658"/>
        <end position="818"/>
    </location>
</feature>
<dbReference type="PROSITE" id="PS51192">
    <property type="entry name" value="HELICASE_ATP_BIND_1"/>
    <property type="match status" value="1"/>
</dbReference>
<dbReference type="GO" id="GO:0005524">
    <property type="term" value="F:ATP binding"/>
    <property type="evidence" value="ECO:0007669"/>
    <property type="project" value="InterPro"/>
</dbReference>
<keyword evidence="3" id="KW-0863">Zinc-finger</keyword>
<name>A0A2U2N1L3_9GAMM</name>
<dbReference type="CDD" id="cd18793">
    <property type="entry name" value="SF2_C_SNF"/>
    <property type="match status" value="1"/>
</dbReference>
<reference evidence="7 8" key="1">
    <citation type="submission" date="2018-05" db="EMBL/GenBank/DDBJ databases">
        <title>Spiribacter halobius sp. nov., a moderately halophilic bacterium isolated from marine solar saltern.</title>
        <authorList>
            <person name="Zheng W.-S."/>
            <person name="Lu D.-C."/>
            <person name="Du Z.-J."/>
        </authorList>
    </citation>
    <scope>NUCLEOTIDE SEQUENCE [LARGE SCALE GENOMIC DNA]</scope>
    <source>
        <strain evidence="7 8">E85</strain>
    </source>
</reference>
<dbReference type="AlphaFoldDB" id="A0A2U2N1L3"/>
<comment type="caution">
    <text evidence="7">The sequence shown here is derived from an EMBL/GenBank/DDBJ whole genome shotgun (WGS) entry which is preliminary data.</text>
</comment>
<evidence type="ECO:0000313" key="7">
    <source>
        <dbReference type="EMBL" id="PWG62938.1"/>
    </source>
</evidence>
<dbReference type="InterPro" id="IPR000330">
    <property type="entry name" value="SNF2_N"/>
</dbReference>
<evidence type="ECO:0000259" key="4">
    <source>
        <dbReference type="PROSITE" id="PS50966"/>
    </source>
</evidence>
<dbReference type="SMART" id="SM00487">
    <property type="entry name" value="DEXDc"/>
    <property type="match status" value="1"/>
</dbReference>
<dbReference type="PROSITE" id="PS50966">
    <property type="entry name" value="ZF_SWIM"/>
    <property type="match status" value="1"/>
</dbReference>
<dbReference type="CDD" id="cd18012">
    <property type="entry name" value="DEXQc_arch_SWI2_SNF2"/>
    <property type="match status" value="1"/>
</dbReference>
<dbReference type="PROSITE" id="PS51194">
    <property type="entry name" value="HELICASE_CTER"/>
    <property type="match status" value="1"/>
</dbReference>
<dbReference type="Pfam" id="PF00271">
    <property type="entry name" value="Helicase_C"/>
    <property type="match status" value="1"/>
</dbReference>
<feature type="domain" description="SWIM-type" evidence="4">
    <location>
        <begin position="91"/>
        <end position="129"/>
    </location>
</feature>
<dbReference type="InterPro" id="IPR027417">
    <property type="entry name" value="P-loop_NTPase"/>
</dbReference>
<dbReference type="Pfam" id="PF00176">
    <property type="entry name" value="SNF2-rel_dom"/>
    <property type="match status" value="1"/>
</dbReference>
<protein>
    <submittedName>
        <fullName evidence="7">Helicase SNF2</fullName>
    </submittedName>
</protein>
<dbReference type="GO" id="GO:0016787">
    <property type="term" value="F:hydrolase activity"/>
    <property type="evidence" value="ECO:0007669"/>
    <property type="project" value="UniProtKB-KW"/>
</dbReference>
<evidence type="ECO:0000259" key="5">
    <source>
        <dbReference type="PROSITE" id="PS51192"/>
    </source>
</evidence>
<dbReference type="PANTHER" id="PTHR10799">
    <property type="entry name" value="SNF2/RAD54 HELICASE FAMILY"/>
    <property type="match status" value="1"/>
</dbReference>
<evidence type="ECO:0000256" key="2">
    <source>
        <dbReference type="ARBA" id="ARBA00022806"/>
    </source>
</evidence>
<evidence type="ECO:0000259" key="6">
    <source>
        <dbReference type="PROSITE" id="PS51194"/>
    </source>
</evidence>
<organism evidence="7 8">
    <name type="scientific">Sediminicurvatus halobius</name>
    <dbReference type="NCBI Taxonomy" id="2182432"/>
    <lineage>
        <taxon>Bacteria</taxon>
        <taxon>Pseudomonadati</taxon>
        <taxon>Pseudomonadota</taxon>
        <taxon>Gammaproteobacteria</taxon>
        <taxon>Chromatiales</taxon>
        <taxon>Ectothiorhodospiraceae</taxon>
        <taxon>Sediminicurvatus</taxon>
    </lineage>
</organism>
<accession>A0A2U2N1L3</accession>
<dbReference type="SMART" id="SM00490">
    <property type="entry name" value="HELICc"/>
    <property type="match status" value="1"/>
</dbReference>
<dbReference type="Proteomes" id="UP000245474">
    <property type="component" value="Unassembled WGS sequence"/>
</dbReference>
<gene>
    <name evidence="7" type="ORF">DEM34_10070</name>
</gene>
<feature type="domain" description="Helicase C-terminal" evidence="6">
    <location>
        <begin position="946"/>
        <end position="1103"/>
    </location>
</feature>
<dbReference type="InterPro" id="IPR001650">
    <property type="entry name" value="Helicase_C-like"/>
</dbReference>
<dbReference type="InterPro" id="IPR007527">
    <property type="entry name" value="Znf_SWIM"/>
</dbReference>
<dbReference type="EMBL" id="QFFI01000014">
    <property type="protein sequence ID" value="PWG62938.1"/>
    <property type="molecule type" value="Genomic_DNA"/>
</dbReference>
<keyword evidence="3" id="KW-0862">Zinc</keyword>
<dbReference type="Gene3D" id="3.40.50.10810">
    <property type="entry name" value="Tandem AAA-ATPase domain"/>
    <property type="match status" value="1"/>
</dbReference>
<keyword evidence="1" id="KW-0378">Hydrolase</keyword>
<keyword evidence="8" id="KW-1185">Reference proteome</keyword>